<keyword evidence="1" id="KW-1133">Transmembrane helix</keyword>
<feature type="transmembrane region" description="Helical" evidence="1">
    <location>
        <begin position="226"/>
        <end position="245"/>
    </location>
</feature>
<dbReference type="Proteomes" id="UP000657421">
    <property type="component" value="Unassembled WGS sequence"/>
</dbReference>
<feature type="transmembrane region" description="Helical" evidence="1">
    <location>
        <begin position="146"/>
        <end position="163"/>
    </location>
</feature>
<feature type="transmembrane region" description="Helical" evidence="1">
    <location>
        <begin position="192"/>
        <end position="214"/>
    </location>
</feature>
<dbReference type="InterPro" id="IPR008875">
    <property type="entry name" value="TraX"/>
</dbReference>
<evidence type="ECO:0000313" key="3">
    <source>
        <dbReference type="Proteomes" id="UP000657421"/>
    </source>
</evidence>
<feature type="transmembrane region" description="Helical" evidence="1">
    <location>
        <begin position="117"/>
        <end position="134"/>
    </location>
</feature>
<sequence>MHNKATSPVSITGSTLKLIAVITMLIDHMGAALVGPLRHKLPDGSALGDFCIMIYPHMRNIGRLAFPIFCFLLVEGFLHTRNVRKYASRMFVFALISELPFDYAFSNQLLRNAHQNVYFTLLIGLLVMIGMSYFEFRTPRTKVGNYLNLLTQIFIAAVGLWMADFLHTDYNYKGVFLIIVLYSLRLDRRLQAIFGAITISWEMYAPFAFIPVWFYNGQRGRQMKYFFYWFYPVHLLILGFLRHVVIPHFLI</sequence>
<feature type="transmembrane region" description="Helical" evidence="1">
    <location>
        <begin position="86"/>
        <end position="105"/>
    </location>
</feature>
<comment type="caution">
    <text evidence="2">The sequence shown here is derived from an EMBL/GenBank/DDBJ whole genome shotgun (WGS) entry which is preliminary data.</text>
</comment>
<evidence type="ECO:0000313" key="2">
    <source>
        <dbReference type="EMBL" id="MBC8572402.1"/>
    </source>
</evidence>
<dbReference type="Pfam" id="PF05857">
    <property type="entry name" value="TraX"/>
    <property type="match status" value="1"/>
</dbReference>
<accession>A0ABR7N7M2</accession>
<reference evidence="2 3" key="1">
    <citation type="submission" date="2020-08" db="EMBL/GenBank/DDBJ databases">
        <title>Genome public.</title>
        <authorList>
            <person name="Liu C."/>
            <person name="Sun Q."/>
        </authorList>
    </citation>
    <scope>NUCLEOTIDE SEQUENCE [LARGE SCALE GENOMIC DNA]</scope>
    <source>
        <strain evidence="2 3">NSJ-46</strain>
    </source>
</reference>
<feature type="transmembrane region" description="Helical" evidence="1">
    <location>
        <begin position="61"/>
        <end position="80"/>
    </location>
</feature>
<gene>
    <name evidence="2" type="ORF">H8716_04770</name>
</gene>
<dbReference type="RefSeq" id="WP_249307381.1">
    <property type="nucleotide sequence ID" value="NZ_JACRSZ010000003.1"/>
</dbReference>
<keyword evidence="3" id="KW-1185">Reference proteome</keyword>
<name>A0ABR7N7M2_9FIRM</name>
<keyword evidence="1" id="KW-0812">Transmembrane</keyword>
<dbReference type="EMBL" id="JACRSZ010000003">
    <property type="protein sequence ID" value="MBC8572402.1"/>
    <property type="molecule type" value="Genomic_DNA"/>
</dbReference>
<organism evidence="2 3">
    <name type="scientific">Jingyaoa shaoxingensis</name>
    <dbReference type="NCBI Taxonomy" id="2763671"/>
    <lineage>
        <taxon>Bacteria</taxon>
        <taxon>Bacillati</taxon>
        <taxon>Bacillota</taxon>
        <taxon>Clostridia</taxon>
        <taxon>Lachnospirales</taxon>
        <taxon>Lachnospiraceae</taxon>
        <taxon>Jingyaoa</taxon>
    </lineage>
</organism>
<proteinExistence type="predicted"/>
<keyword evidence="1" id="KW-0472">Membrane</keyword>
<evidence type="ECO:0000256" key="1">
    <source>
        <dbReference type="SAM" id="Phobius"/>
    </source>
</evidence>
<protein>
    <submittedName>
        <fullName evidence="2">Conjugal transfer protein TraX</fullName>
    </submittedName>
</protein>